<reference evidence="2" key="1">
    <citation type="submission" date="2016-06" db="EMBL/GenBank/DDBJ databases">
        <title>Parallel loss of symbiosis genes in relatives of nitrogen-fixing non-legume Parasponia.</title>
        <authorList>
            <person name="Van Velzen R."/>
            <person name="Holmer R."/>
            <person name="Bu F."/>
            <person name="Rutten L."/>
            <person name="Van Zeijl A."/>
            <person name="Liu W."/>
            <person name="Santuari L."/>
            <person name="Cao Q."/>
            <person name="Sharma T."/>
            <person name="Shen D."/>
            <person name="Roswanjaya Y."/>
            <person name="Wardhani T."/>
            <person name="Kalhor M.S."/>
            <person name="Jansen J."/>
            <person name="Van den Hoogen J."/>
            <person name="Gungor B."/>
            <person name="Hartog M."/>
            <person name="Hontelez J."/>
            <person name="Verver J."/>
            <person name="Yang W.-C."/>
            <person name="Schijlen E."/>
            <person name="Repin R."/>
            <person name="Schilthuizen M."/>
            <person name="Schranz E."/>
            <person name="Heidstra R."/>
            <person name="Miyata K."/>
            <person name="Fedorova E."/>
            <person name="Kohlen W."/>
            <person name="Bisseling T."/>
            <person name="Smit S."/>
            <person name="Geurts R."/>
        </authorList>
    </citation>
    <scope>NUCLEOTIDE SEQUENCE [LARGE SCALE GENOMIC DNA]</scope>
    <source>
        <strain evidence="2">cv. WU1-14</strain>
    </source>
</reference>
<evidence type="ECO:0000313" key="1">
    <source>
        <dbReference type="EMBL" id="PON42032.1"/>
    </source>
</evidence>
<evidence type="ECO:0000313" key="2">
    <source>
        <dbReference type="Proteomes" id="UP000237105"/>
    </source>
</evidence>
<proteinExistence type="predicted"/>
<gene>
    <name evidence="1" type="ORF">PanWU01x14_285010</name>
</gene>
<comment type="caution">
    <text evidence="1">The sequence shown here is derived from an EMBL/GenBank/DDBJ whole genome shotgun (WGS) entry which is preliminary data.</text>
</comment>
<dbReference type="AlphaFoldDB" id="A0A2P5AZR5"/>
<keyword evidence="2" id="KW-1185">Reference proteome</keyword>
<accession>A0A2P5AZR5</accession>
<name>A0A2P5AZR5_PARAD</name>
<organism evidence="1 2">
    <name type="scientific">Parasponia andersonii</name>
    <name type="common">Sponia andersonii</name>
    <dbReference type="NCBI Taxonomy" id="3476"/>
    <lineage>
        <taxon>Eukaryota</taxon>
        <taxon>Viridiplantae</taxon>
        <taxon>Streptophyta</taxon>
        <taxon>Embryophyta</taxon>
        <taxon>Tracheophyta</taxon>
        <taxon>Spermatophyta</taxon>
        <taxon>Magnoliopsida</taxon>
        <taxon>eudicotyledons</taxon>
        <taxon>Gunneridae</taxon>
        <taxon>Pentapetalae</taxon>
        <taxon>rosids</taxon>
        <taxon>fabids</taxon>
        <taxon>Rosales</taxon>
        <taxon>Cannabaceae</taxon>
        <taxon>Parasponia</taxon>
    </lineage>
</organism>
<dbReference type="EMBL" id="JXTB01000401">
    <property type="protein sequence ID" value="PON42032.1"/>
    <property type="molecule type" value="Genomic_DNA"/>
</dbReference>
<dbReference type="Proteomes" id="UP000237105">
    <property type="component" value="Unassembled WGS sequence"/>
</dbReference>
<sequence length="81" mass="8981">MEVLTQAQLRAQSDLLPGDVVESTEFVVGVEPIDEFQIMTLAVRTRFRLQKVLGSLPRLKSIRGKQDSSASHMADIIATLK</sequence>
<protein>
    <submittedName>
        <fullName evidence="1">Uncharacterized protein</fullName>
    </submittedName>
</protein>